<dbReference type="EMBL" id="AP013068">
    <property type="protein sequence ID" value="BAN48786.1"/>
    <property type="molecule type" value="Genomic_DNA"/>
</dbReference>
<dbReference type="PATRIC" id="fig|1245471.3.peg.3076"/>
<feature type="domain" description="Beta-lactamase-related" evidence="8">
    <location>
        <begin position="29"/>
        <end position="375"/>
    </location>
</feature>
<protein>
    <recommendedName>
        <fullName evidence="3 6">Beta-lactamase</fullName>
        <ecNumber evidence="3 6">3.5.2.6</ecNumber>
    </recommendedName>
</protein>
<dbReference type="PROSITE" id="PS00336">
    <property type="entry name" value="BETA_LACTAMASE_C"/>
    <property type="match status" value="1"/>
</dbReference>
<feature type="signal peptide" evidence="7">
    <location>
        <begin position="1"/>
        <end position="22"/>
    </location>
</feature>
<dbReference type="RefSeq" id="WP_016492932.1">
    <property type="nucleotide sequence ID" value="NC_021499.1"/>
</dbReference>
<evidence type="ECO:0000256" key="7">
    <source>
        <dbReference type="SAM" id="SignalP"/>
    </source>
</evidence>
<dbReference type="NCBIfam" id="NF033085">
    <property type="entry name" value="bla_class_C"/>
    <property type="match status" value="1"/>
</dbReference>
<evidence type="ECO:0000256" key="4">
    <source>
        <dbReference type="ARBA" id="ARBA00022801"/>
    </source>
</evidence>
<dbReference type="OrthoDB" id="5377431at2"/>
<dbReference type="SUPFAM" id="SSF56601">
    <property type="entry name" value="beta-lactamase/transpeptidase-like"/>
    <property type="match status" value="1"/>
</dbReference>
<dbReference type="InterPro" id="IPR001586">
    <property type="entry name" value="Beta-lactam_class-C_AS"/>
</dbReference>
<evidence type="ECO:0000256" key="6">
    <source>
        <dbReference type="RuleBase" id="RU361140"/>
    </source>
</evidence>
<accession>S6AW64</accession>
<feature type="chain" id="PRO_5004546396" description="Beta-lactamase" evidence="7">
    <location>
        <begin position="23"/>
        <end position="378"/>
    </location>
</feature>
<sequence>MRLTAKFLLLALACGHGGVTLADDQDAAVQRAARDLMQEYRIPGLAIAITAHGEQRFYNFGVASKESGQQVTQDTLFEVGSVSKTLTATLAGYAQANGRLDLGANPVRYLPELAGTALDKVSLINLATHTAGGFPLQLPETVRNQRQLIDYYRAWRPSSAPGTQRTYANPSIGLLGVVAAKSLELPYAKAMETLLLPKLGMPNTYIEVPASAMPRYAQGYDKADAPVRVNPAPLAAEAYGVKTSSKDLLRFVEAQLGQGGLDGKVEQAIAATRTGYFKVGDMTQALIWEQYSYPVALDTLLRGNGSQMVLESHPVSAIVPPLAPQKEVWVNKTGSTNGFGAYVAFVPSRGVGIVLLANRNYPNEERVRLAYRILAELD</sequence>
<dbReference type="GO" id="GO:0046677">
    <property type="term" value="P:response to antibiotic"/>
    <property type="evidence" value="ECO:0007669"/>
    <property type="project" value="UniProtKB-UniRule"/>
</dbReference>
<evidence type="ECO:0000259" key="8">
    <source>
        <dbReference type="Pfam" id="PF00144"/>
    </source>
</evidence>
<keyword evidence="5 6" id="KW-0046">Antibiotic resistance</keyword>
<dbReference type="HOGENOM" id="CLU_020027_10_0_6"/>
<dbReference type="GO" id="GO:0030288">
    <property type="term" value="C:outer membrane-bounded periplasmic space"/>
    <property type="evidence" value="ECO:0007669"/>
    <property type="project" value="InterPro"/>
</dbReference>
<dbReference type="Proteomes" id="UP000015503">
    <property type="component" value="Chromosome"/>
</dbReference>
<evidence type="ECO:0000313" key="9">
    <source>
        <dbReference type="EMBL" id="BAN48786.1"/>
    </source>
</evidence>
<comment type="catalytic activity">
    <reaction evidence="1 6">
        <text>a beta-lactam + H2O = a substituted beta-amino acid</text>
        <dbReference type="Rhea" id="RHEA:20401"/>
        <dbReference type="ChEBI" id="CHEBI:15377"/>
        <dbReference type="ChEBI" id="CHEBI:35627"/>
        <dbReference type="ChEBI" id="CHEBI:140347"/>
        <dbReference type="EC" id="3.5.2.6"/>
    </reaction>
</comment>
<dbReference type="InterPro" id="IPR001466">
    <property type="entry name" value="Beta-lactam-related"/>
</dbReference>
<proteinExistence type="inferred from homology"/>
<keyword evidence="10" id="KW-1185">Reference proteome</keyword>
<dbReference type="InterPro" id="IPR058136">
    <property type="entry name" value="AmpC"/>
</dbReference>
<dbReference type="EC" id="3.5.2.6" evidence="3 6"/>
<evidence type="ECO:0000256" key="1">
    <source>
        <dbReference type="ARBA" id="ARBA00001526"/>
    </source>
</evidence>
<evidence type="ECO:0000313" key="10">
    <source>
        <dbReference type="Proteomes" id="UP000015503"/>
    </source>
</evidence>
<dbReference type="PANTHER" id="PTHR46825">
    <property type="entry name" value="D-ALANYL-D-ALANINE-CARBOXYPEPTIDASE/ENDOPEPTIDASE AMPH"/>
    <property type="match status" value="1"/>
</dbReference>
<gene>
    <name evidence="9" type="primary">ampC</name>
    <name evidence="9" type="ORF">PCA10_30540</name>
</gene>
<evidence type="ECO:0000256" key="3">
    <source>
        <dbReference type="ARBA" id="ARBA00012865"/>
    </source>
</evidence>
<keyword evidence="7" id="KW-0732">Signal</keyword>
<dbReference type="eggNOG" id="COG1680">
    <property type="taxonomic scope" value="Bacteria"/>
</dbReference>
<dbReference type="GO" id="GO:0017001">
    <property type="term" value="P:antibiotic catabolic process"/>
    <property type="evidence" value="ECO:0007669"/>
    <property type="project" value="InterPro"/>
</dbReference>
<dbReference type="PANTHER" id="PTHR46825:SF8">
    <property type="entry name" value="BETA-LACTAMASE-RELATED"/>
    <property type="match status" value="1"/>
</dbReference>
<dbReference type="Pfam" id="PF00144">
    <property type="entry name" value="Beta-lactamase"/>
    <property type="match status" value="1"/>
</dbReference>
<keyword evidence="4 6" id="KW-0378">Hydrolase</keyword>
<organism evidence="9 10">
    <name type="scientific">Metapseudomonas resinovorans NBRC 106553</name>
    <dbReference type="NCBI Taxonomy" id="1245471"/>
    <lineage>
        <taxon>Bacteria</taxon>
        <taxon>Pseudomonadati</taxon>
        <taxon>Pseudomonadota</taxon>
        <taxon>Gammaproteobacteria</taxon>
        <taxon>Pseudomonadales</taxon>
        <taxon>Pseudomonadaceae</taxon>
        <taxon>Metapseudomonas</taxon>
    </lineage>
</organism>
<dbReference type="AlphaFoldDB" id="S6AW64"/>
<name>S6AW64_METRE</name>
<comment type="similarity">
    <text evidence="2 6">Belongs to the class-C beta-lactamase family.</text>
</comment>
<dbReference type="STRING" id="1245471.PCA10_30540"/>
<dbReference type="KEGG" id="pre:PCA10_30540"/>
<dbReference type="GO" id="GO:0008800">
    <property type="term" value="F:beta-lactamase activity"/>
    <property type="evidence" value="ECO:0007669"/>
    <property type="project" value="UniProtKB-UniRule"/>
</dbReference>
<reference evidence="9 10" key="1">
    <citation type="journal article" date="2013" name="Genome Announc.">
        <title>Complete Genome Sequence of the Carbazole Degrader Pseudomonas resinovorans Strain CA10 (NBRC 106553).</title>
        <authorList>
            <person name="Shintani M."/>
            <person name="Hosoyama A."/>
            <person name="Ohji S."/>
            <person name="Tsuchikane K."/>
            <person name="Takarada H."/>
            <person name="Yamazoe A."/>
            <person name="Fujita N."/>
            <person name="Nojiri H."/>
        </authorList>
    </citation>
    <scope>NUCLEOTIDE SEQUENCE [LARGE SCALE GENOMIC DNA]</scope>
    <source>
        <strain evidence="9 10">NBRC 106553</strain>
    </source>
</reference>
<dbReference type="InterPro" id="IPR050491">
    <property type="entry name" value="AmpC-like"/>
</dbReference>
<dbReference type="Gene3D" id="3.40.710.10">
    <property type="entry name" value="DD-peptidase/beta-lactamase superfamily"/>
    <property type="match status" value="1"/>
</dbReference>
<evidence type="ECO:0000256" key="2">
    <source>
        <dbReference type="ARBA" id="ARBA00007840"/>
    </source>
</evidence>
<dbReference type="InterPro" id="IPR012338">
    <property type="entry name" value="Beta-lactam/transpept-like"/>
</dbReference>
<evidence type="ECO:0000256" key="5">
    <source>
        <dbReference type="ARBA" id="ARBA00023251"/>
    </source>
</evidence>